<gene>
    <name evidence="7 10" type="primary">ftsL</name>
    <name evidence="10" type="ORF">JHK64_01100</name>
</gene>
<evidence type="ECO:0000256" key="2">
    <source>
        <dbReference type="ARBA" id="ARBA00022618"/>
    </source>
</evidence>
<evidence type="ECO:0000256" key="7">
    <source>
        <dbReference type="HAMAP-Rule" id="MF_00910"/>
    </source>
</evidence>
<comment type="caution">
    <text evidence="10">The sequence shown here is derived from an EMBL/GenBank/DDBJ whole genome shotgun (WGS) entry which is preliminary data.</text>
</comment>
<proteinExistence type="inferred from homology"/>
<dbReference type="GO" id="GO:0032153">
    <property type="term" value="C:cell division site"/>
    <property type="evidence" value="ECO:0007669"/>
    <property type="project" value="UniProtKB-UniRule"/>
</dbReference>
<dbReference type="HAMAP" id="MF_00910">
    <property type="entry name" value="FtsL"/>
    <property type="match status" value="1"/>
</dbReference>
<dbReference type="Proteomes" id="UP000644875">
    <property type="component" value="Unassembled WGS sequence"/>
</dbReference>
<keyword evidence="6 7" id="KW-0131">Cell cycle</keyword>
<evidence type="ECO:0000256" key="3">
    <source>
        <dbReference type="ARBA" id="ARBA00022692"/>
    </source>
</evidence>
<comment type="similarity">
    <text evidence="7">Belongs to the FtsL family.</text>
</comment>
<keyword evidence="2 7" id="KW-0132">Cell division</keyword>
<dbReference type="EMBL" id="JAENBP010000001">
    <property type="protein sequence ID" value="MBJ8349226.1"/>
    <property type="molecule type" value="Genomic_DNA"/>
</dbReference>
<comment type="subcellular location">
    <subcellularLocation>
        <location evidence="7">Cell membrane</location>
        <topology evidence="7">Single-pass type II membrane protein</topology>
    </subcellularLocation>
    <text evidence="7">Localizes to the division septum where it forms a ring structure.</text>
</comment>
<dbReference type="GO" id="GO:0005886">
    <property type="term" value="C:plasma membrane"/>
    <property type="evidence" value="ECO:0007669"/>
    <property type="project" value="UniProtKB-SubCell"/>
</dbReference>
<name>A0A934P8T3_9STRE</name>
<feature type="coiled-coil region" evidence="9">
    <location>
        <begin position="49"/>
        <end position="83"/>
    </location>
</feature>
<keyword evidence="3 7" id="KW-0812">Transmembrane</keyword>
<dbReference type="GO" id="GO:0043093">
    <property type="term" value="P:FtsZ-dependent cytokinesis"/>
    <property type="evidence" value="ECO:0007669"/>
    <property type="project" value="UniProtKB-UniRule"/>
</dbReference>
<evidence type="ECO:0000256" key="9">
    <source>
        <dbReference type="SAM" id="Coils"/>
    </source>
</evidence>
<organism evidence="10 11">
    <name type="scientific">Streptococcus zalophi</name>
    <dbReference type="NCBI Taxonomy" id="640031"/>
    <lineage>
        <taxon>Bacteria</taxon>
        <taxon>Bacillati</taxon>
        <taxon>Bacillota</taxon>
        <taxon>Bacilli</taxon>
        <taxon>Lactobacillales</taxon>
        <taxon>Streptococcaceae</taxon>
        <taxon>Streptococcus</taxon>
    </lineage>
</organism>
<evidence type="ECO:0000313" key="10">
    <source>
        <dbReference type="EMBL" id="MBJ8349226.1"/>
    </source>
</evidence>
<accession>A0A934P8T3</accession>
<keyword evidence="9" id="KW-0175">Coiled coil</keyword>
<dbReference type="AlphaFoldDB" id="A0A934P8T3"/>
<keyword evidence="5 7" id="KW-0472">Membrane</keyword>
<dbReference type="RefSeq" id="WP_199567153.1">
    <property type="nucleotide sequence ID" value="NZ_JAENBP010000001.1"/>
</dbReference>
<keyword evidence="4 7" id="KW-1133">Transmembrane helix</keyword>
<evidence type="ECO:0000256" key="1">
    <source>
        <dbReference type="ARBA" id="ARBA00022475"/>
    </source>
</evidence>
<reference evidence="10 11" key="1">
    <citation type="journal article" date="2021" name="Int. J. Syst. Evol. Microbiol.">
        <title>Streptococcus vicugnae sp. nov., isolated from faeces of alpacas (Vicugna pacos) and cattle (Bos taurus), Streptococcus zalophi sp. nov., and Streptococcus pacificus sp. nov., isolated from respiratory tract of California sea lions (Zalophus californianus).</title>
        <authorList>
            <person name="Volokhov D.V."/>
            <person name="Zagorodnyaya T.A."/>
            <person name="Shen Z."/>
            <person name="Blom J."/>
            <person name="Furtak V.A."/>
            <person name="Eisenberg T."/>
            <person name="Fan P."/>
            <person name="Jeong K.C."/>
            <person name="Gao Y."/>
            <person name="Zhang S."/>
            <person name="Amselle M."/>
        </authorList>
    </citation>
    <scope>NUCLEOTIDE SEQUENCE [LARGE SCALE GENOMIC DNA]</scope>
    <source>
        <strain evidence="11">CSL7508-lung</strain>
    </source>
</reference>
<evidence type="ECO:0000256" key="8">
    <source>
        <dbReference type="NCBIfam" id="TIGR02209"/>
    </source>
</evidence>
<keyword evidence="11" id="KW-1185">Reference proteome</keyword>
<keyword evidence="1 7" id="KW-1003">Cell membrane</keyword>
<evidence type="ECO:0000256" key="6">
    <source>
        <dbReference type="ARBA" id="ARBA00023306"/>
    </source>
</evidence>
<dbReference type="InterPro" id="IPR007060">
    <property type="entry name" value="FtsL/DivIC"/>
</dbReference>
<dbReference type="NCBIfam" id="TIGR02209">
    <property type="entry name" value="ftsL_broad"/>
    <property type="match status" value="1"/>
</dbReference>
<sequence>MNEKKNEVIINVIQKRIKTFTRIEKAFYGALIITAIVLSVGIVYIQSRNFQLQQEISQLNKKINNQKDEFDNAKQEVNELTRYDRISEIAEEAGLTIQGGNSQKVE</sequence>
<evidence type="ECO:0000256" key="4">
    <source>
        <dbReference type="ARBA" id="ARBA00022989"/>
    </source>
</evidence>
<protein>
    <recommendedName>
        <fullName evidence="7 8">Cell division protein FtsL</fullName>
    </recommendedName>
</protein>
<evidence type="ECO:0000256" key="5">
    <source>
        <dbReference type="ARBA" id="ARBA00023136"/>
    </source>
</evidence>
<dbReference type="Pfam" id="PF04977">
    <property type="entry name" value="DivIC"/>
    <property type="match status" value="1"/>
</dbReference>
<comment type="function">
    <text evidence="7">Essential cell division protein.</text>
</comment>
<dbReference type="InterPro" id="IPR011922">
    <property type="entry name" value="Cell_div_FtsL"/>
</dbReference>
<evidence type="ECO:0000313" key="11">
    <source>
        <dbReference type="Proteomes" id="UP000644875"/>
    </source>
</evidence>
<feature type="transmembrane region" description="Helical" evidence="7">
    <location>
        <begin position="26"/>
        <end position="45"/>
    </location>
</feature>